<dbReference type="EC" id="2.1.1.72" evidence="1"/>
<evidence type="ECO:0000256" key="5">
    <source>
        <dbReference type="SAM" id="MobiDB-lite"/>
    </source>
</evidence>
<feature type="compositionally biased region" description="Low complexity" evidence="5">
    <location>
        <begin position="542"/>
        <end position="555"/>
    </location>
</feature>
<feature type="domain" description="MmeI-like DNA-methyltransferase" evidence="9">
    <location>
        <begin position="561"/>
        <end position="671"/>
    </location>
</feature>
<evidence type="ECO:0000256" key="4">
    <source>
        <dbReference type="ARBA" id="ARBA00047942"/>
    </source>
</evidence>
<proteinExistence type="predicted"/>
<dbReference type="Pfam" id="PF20465">
    <property type="entry name" value="MmeI_hel"/>
    <property type="match status" value="1"/>
</dbReference>
<gene>
    <name evidence="10" type="ORF">P4826_14590</name>
</gene>
<evidence type="ECO:0000259" key="7">
    <source>
        <dbReference type="Pfam" id="PF20465"/>
    </source>
</evidence>
<dbReference type="PANTHER" id="PTHR33841">
    <property type="entry name" value="DNA METHYLTRANSFERASE YEEA-RELATED"/>
    <property type="match status" value="1"/>
</dbReference>
<evidence type="ECO:0000259" key="6">
    <source>
        <dbReference type="Pfam" id="PF20464"/>
    </source>
</evidence>
<organism evidence="10 11">
    <name type="scientific">Diaphorobacter limosus</name>
    <dbReference type="NCBI Taxonomy" id="3036128"/>
    <lineage>
        <taxon>Bacteria</taxon>
        <taxon>Pseudomonadati</taxon>
        <taxon>Pseudomonadota</taxon>
        <taxon>Betaproteobacteria</taxon>
        <taxon>Burkholderiales</taxon>
        <taxon>Comamonadaceae</taxon>
        <taxon>Diaphorobacter</taxon>
    </lineage>
</organism>
<sequence length="1069" mass="117889">MTTPTDFIAQWGPGGSSAHLNEEQGAQSHFLGLCELLGVPKPGSPDVAQEYSFERQSLILGEARGYADVFYRDHFAWENKAPGKNLDAALRQLQQYSLALSNPPLLVVCDRLTIRIHTQFNGHPSETHTVRIEQLDQPEKRQLLRRLWTDPQSFRPRQTNRDITEAAAKSFALLAEQLRGRGHHPDAVAHFLTQCLFCFFAEDVGLLPGRMFERLVGNRQITSERLTTGLAQLFTTMQTGGLYGPDDIPWFNGGLFAHIHVPKLEILDITELRNAAGLNWSAIDVSIFGTLFERGLDPAKRSQLGAHYTDPATIARIIEPVITRPLLQEWELLAQDLQAQTAKIRKHGDAAYKKAHNRFVQWLERLRAFRILDPACGSGNFLFLGLKALKDVELYCITQAANLGLAREQDLVTGPHNMLGIELNEYAAELARVSLWIGEIQWRIAHGYEVKTNPVLEPLEQIECRDALLSLPPRPQAGEGWGEGDSTGRSAEAPPHPHPLPQGGEGATAATAAAPALAPAHPATQASGSDPDFAQRNSGSDPEAGPPGATATEAPWPRADVVVGNPPFLGGSKKRGELGGNYFDALNLVYGSRVPGFADLVCYWFDKALQEIQLHGLQAAGLVATNSIRGGVNRTVLEAICKDSAIFDAWSDEPWVNDGAAVRVSLVCFGNCNATRLNGRTTTHIDANLADLAGFDASTAVHLPENENTAFEGTKKYGTFEISGEIARYWLRLPNVNGMSNSRVIRPWSNGANVVRRPQDMWIVDFGVNATEPEASLYEAPFEHVLKHVKPTRKDAKWWLHERSRPAMRIALERLARFALTVRVSKHRLFVWSPGSAIPDTATVAIARADDTTFGILHSRMHELWSLRMGTWLGVGNDPRYTPTTCFETFPFPAGLTPADTAHQRTEALEGGALIPSGLAEDFKQKMPLAPTQQAQTAIKNIDARAAASAIAQAAQRLDQLRRNWLNPPEWTRAVPEAVPLGMDASPYPDRIEPRPNLSEADAKALQKRTLTNLYNQRPAWLAQAHAQLDAAVAAAYGWQDWRADMPDDEILRRLLALNHERSRTADAP</sequence>
<feature type="compositionally biased region" description="Low complexity" evidence="5">
    <location>
        <begin position="507"/>
        <end position="526"/>
    </location>
</feature>
<keyword evidence="2" id="KW-0489">Methyltransferase</keyword>
<dbReference type="InterPro" id="IPR029063">
    <property type="entry name" value="SAM-dependent_MTases_sf"/>
</dbReference>
<name>A0ABZ0J061_9BURK</name>
<dbReference type="PROSITE" id="PS00092">
    <property type="entry name" value="N6_MTASE"/>
    <property type="match status" value="1"/>
</dbReference>
<evidence type="ECO:0000256" key="3">
    <source>
        <dbReference type="ARBA" id="ARBA00022679"/>
    </source>
</evidence>
<dbReference type="RefSeq" id="WP_317701109.1">
    <property type="nucleotide sequence ID" value="NZ_CP136921.1"/>
</dbReference>
<evidence type="ECO:0000259" key="8">
    <source>
        <dbReference type="Pfam" id="PF20466"/>
    </source>
</evidence>
<protein>
    <recommendedName>
        <fullName evidence="1">site-specific DNA-methyltransferase (adenine-specific)</fullName>
        <ecNumber evidence="1">2.1.1.72</ecNumber>
    </recommendedName>
</protein>
<evidence type="ECO:0000313" key="10">
    <source>
        <dbReference type="EMBL" id="WOO31630.1"/>
    </source>
</evidence>
<evidence type="ECO:0000259" key="9">
    <source>
        <dbReference type="Pfam" id="PF20473"/>
    </source>
</evidence>
<dbReference type="InterPro" id="IPR046816">
    <property type="entry name" value="MmeI_Mtase"/>
</dbReference>
<dbReference type="Proteomes" id="UP001303211">
    <property type="component" value="Chromosome"/>
</dbReference>
<feature type="region of interest" description="Disordered" evidence="5">
    <location>
        <begin position="471"/>
        <end position="559"/>
    </location>
</feature>
<dbReference type="InterPro" id="IPR002052">
    <property type="entry name" value="DNA_methylase_N6_adenine_CS"/>
</dbReference>
<dbReference type="Pfam" id="PF20464">
    <property type="entry name" value="MmeI_N"/>
    <property type="match status" value="1"/>
</dbReference>
<dbReference type="Pfam" id="PF20473">
    <property type="entry name" value="MmeI_Mtase"/>
    <property type="match status" value="2"/>
</dbReference>
<dbReference type="Pfam" id="PF20466">
    <property type="entry name" value="MmeI_TRD"/>
    <property type="match status" value="1"/>
</dbReference>
<dbReference type="InterPro" id="IPR050953">
    <property type="entry name" value="N4_N6_ade-DNA_methylase"/>
</dbReference>
<dbReference type="Gene3D" id="3.40.50.150">
    <property type="entry name" value="Vaccinia Virus protein VP39"/>
    <property type="match status" value="1"/>
</dbReference>
<dbReference type="EMBL" id="CP136921">
    <property type="protein sequence ID" value="WOO31630.1"/>
    <property type="molecule type" value="Genomic_DNA"/>
</dbReference>
<feature type="domain" description="MmeI-like target recognition" evidence="8">
    <location>
        <begin position="835"/>
        <end position="894"/>
    </location>
</feature>
<evidence type="ECO:0000256" key="2">
    <source>
        <dbReference type="ARBA" id="ARBA00022603"/>
    </source>
</evidence>
<accession>A0ABZ0J061</accession>
<comment type="catalytic activity">
    <reaction evidence="4">
        <text>a 2'-deoxyadenosine in DNA + S-adenosyl-L-methionine = an N(6)-methyl-2'-deoxyadenosine in DNA + S-adenosyl-L-homocysteine + H(+)</text>
        <dbReference type="Rhea" id="RHEA:15197"/>
        <dbReference type="Rhea" id="RHEA-COMP:12418"/>
        <dbReference type="Rhea" id="RHEA-COMP:12419"/>
        <dbReference type="ChEBI" id="CHEBI:15378"/>
        <dbReference type="ChEBI" id="CHEBI:57856"/>
        <dbReference type="ChEBI" id="CHEBI:59789"/>
        <dbReference type="ChEBI" id="CHEBI:90615"/>
        <dbReference type="ChEBI" id="CHEBI:90616"/>
        <dbReference type="EC" id="2.1.1.72"/>
    </reaction>
</comment>
<dbReference type="InterPro" id="IPR046820">
    <property type="entry name" value="MmeI_TRD"/>
</dbReference>
<evidence type="ECO:0000256" key="1">
    <source>
        <dbReference type="ARBA" id="ARBA00011900"/>
    </source>
</evidence>
<evidence type="ECO:0000313" key="11">
    <source>
        <dbReference type="Proteomes" id="UP001303211"/>
    </source>
</evidence>
<feature type="domain" description="MmeI-like DNA-methyltransferase" evidence="9">
    <location>
        <begin position="354"/>
        <end position="462"/>
    </location>
</feature>
<feature type="domain" description="MmeI-like N-terminal" evidence="6">
    <location>
        <begin position="5"/>
        <end position="179"/>
    </location>
</feature>
<dbReference type="InterPro" id="IPR046817">
    <property type="entry name" value="MmeI_N"/>
</dbReference>
<keyword evidence="11" id="KW-1185">Reference proteome</keyword>
<reference evidence="10 11" key="1">
    <citation type="submission" date="2023-03" db="EMBL/GenBank/DDBJ databases">
        <title>Diaphorobacter basophil sp. nov., isolated from a sewage-treatment plant.</title>
        <authorList>
            <person name="Yang K."/>
        </authorList>
    </citation>
    <scope>NUCLEOTIDE SEQUENCE [LARGE SCALE GENOMIC DNA]</scope>
    <source>
        <strain evidence="10 11">Y-1</strain>
    </source>
</reference>
<keyword evidence="3" id="KW-0808">Transferase</keyword>
<dbReference type="InterPro" id="IPR046819">
    <property type="entry name" value="MmeI_hel"/>
</dbReference>
<dbReference type="PRINTS" id="PR00507">
    <property type="entry name" value="N12N6MTFRASE"/>
</dbReference>
<dbReference type="PANTHER" id="PTHR33841:SF1">
    <property type="entry name" value="DNA METHYLTRANSFERASE A"/>
    <property type="match status" value="1"/>
</dbReference>
<feature type="domain" description="MmeI-like helicase spacer" evidence="7">
    <location>
        <begin position="187"/>
        <end position="256"/>
    </location>
</feature>
<dbReference type="SUPFAM" id="SSF53335">
    <property type="entry name" value="S-adenosyl-L-methionine-dependent methyltransferases"/>
    <property type="match status" value="1"/>
</dbReference>